<organism evidence="2">
    <name type="scientific">marine sediment metagenome</name>
    <dbReference type="NCBI Taxonomy" id="412755"/>
    <lineage>
        <taxon>unclassified sequences</taxon>
        <taxon>metagenomes</taxon>
        <taxon>ecological metagenomes</taxon>
    </lineage>
</organism>
<dbReference type="EMBL" id="LAZR01010283">
    <property type="protein sequence ID" value="KKM67808.1"/>
    <property type="molecule type" value="Genomic_DNA"/>
</dbReference>
<feature type="domain" description="Zinc finger CHC2-type" evidence="1">
    <location>
        <begin position="76"/>
        <end position="169"/>
    </location>
</feature>
<dbReference type="SUPFAM" id="SSF57783">
    <property type="entry name" value="Zinc beta-ribbon"/>
    <property type="match status" value="1"/>
</dbReference>
<reference evidence="2" key="1">
    <citation type="journal article" date="2015" name="Nature">
        <title>Complex archaea that bridge the gap between prokaryotes and eukaryotes.</title>
        <authorList>
            <person name="Spang A."/>
            <person name="Saw J.H."/>
            <person name="Jorgensen S.L."/>
            <person name="Zaremba-Niedzwiedzka K."/>
            <person name="Martijn J."/>
            <person name="Lind A.E."/>
            <person name="van Eijk R."/>
            <person name="Schleper C."/>
            <person name="Guy L."/>
            <person name="Ettema T.J."/>
        </authorList>
    </citation>
    <scope>NUCLEOTIDE SEQUENCE</scope>
</reference>
<dbReference type="InterPro" id="IPR036977">
    <property type="entry name" value="DNA_primase_Znf_CHC2"/>
</dbReference>
<evidence type="ECO:0000313" key="2">
    <source>
        <dbReference type="EMBL" id="KKM67808.1"/>
    </source>
</evidence>
<accession>A0A0F9JE00</accession>
<dbReference type="Gene3D" id="3.90.580.10">
    <property type="entry name" value="Zinc finger, CHC2-type domain"/>
    <property type="match status" value="1"/>
</dbReference>
<sequence length="187" mass="21033">MTTETEGWASLILEDMRRLTDPELAAELVYWEREKVEHGSPVDQRCVEMLRSEVSRRERLATMGSPQYRGDPVRLQERIDRVKECIDILAVADLLGIGYPDHQVGQQVRYSCPVHGDGTDRNPSGVLHLDTNRWHCFGCNSGGSMFDLLIAFGKAPHFLAALHWLEAHCGIAPPKVESRKHSGGYPL</sequence>
<dbReference type="GO" id="GO:0006260">
    <property type="term" value="P:DNA replication"/>
    <property type="evidence" value="ECO:0007669"/>
    <property type="project" value="InterPro"/>
</dbReference>
<name>A0A0F9JE00_9ZZZZ</name>
<dbReference type="GO" id="GO:0008270">
    <property type="term" value="F:zinc ion binding"/>
    <property type="evidence" value="ECO:0007669"/>
    <property type="project" value="InterPro"/>
</dbReference>
<proteinExistence type="predicted"/>
<dbReference type="InterPro" id="IPR002694">
    <property type="entry name" value="Znf_CHC2"/>
</dbReference>
<evidence type="ECO:0000259" key="1">
    <source>
        <dbReference type="Pfam" id="PF01807"/>
    </source>
</evidence>
<dbReference type="Pfam" id="PF01807">
    <property type="entry name" value="Zn_ribbon_DnaG"/>
    <property type="match status" value="1"/>
</dbReference>
<dbReference type="AlphaFoldDB" id="A0A0F9JE00"/>
<dbReference type="GO" id="GO:0003677">
    <property type="term" value="F:DNA binding"/>
    <property type="evidence" value="ECO:0007669"/>
    <property type="project" value="InterPro"/>
</dbReference>
<comment type="caution">
    <text evidence="2">The sequence shown here is derived from an EMBL/GenBank/DDBJ whole genome shotgun (WGS) entry which is preliminary data.</text>
</comment>
<gene>
    <name evidence="2" type="ORF">LCGC14_1467430</name>
</gene>
<dbReference type="GO" id="GO:0003899">
    <property type="term" value="F:DNA-directed RNA polymerase activity"/>
    <property type="evidence" value="ECO:0007669"/>
    <property type="project" value="InterPro"/>
</dbReference>
<protein>
    <recommendedName>
        <fullName evidence="1">Zinc finger CHC2-type domain-containing protein</fullName>
    </recommendedName>
</protein>